<feature type="compositionally biased region" description="Low complexity" evidence="1">
    <location>
        <begin position="501"/>
        <end position="510"/>
    </location>
</feature>
<name>A0A9J6GVU2_HAELO</name>
<dbReference type="EMBL" id="JABSTR010000009">
    <property type="protein sequence ID" value="KAH9378543.1"/>
    <property type="molecule type" value="Genomic_DNA"/>
</dbReference>
<feature type="region of interest" description="Disordered" evidence="1">
    <location>
        <begin position="470"/>
        <end position="554"/>
    </location>
</feature>
<feature type="region of interest" description="Disordered" evidence="1">
    <location>
        <begin position="361"/>
        <end position="386"/>
    </location>
</feature>
<reference evidence="2 3" key="1">
    <citation type="journal article" date="2020" name="Cell">
        <title>Large-Scale Comparative Analyses of Tick Genomes Elucidate Their Genetic Diversity and Vector Capacities.</title>
        <authorList>
            <consortium name="Tick Genome and Microbiome Consortium (TIGMIC)"/>
            <person name="Jia N."/>
            <person name="Wang J."/>
            <person name="Shi W."/>
            <person name="Du L."/>
            <person name="Sun Y."/>
            <person name="Zhan W."/>
            <person name="Jiang J.F."/>
            <person name="Wang Q."/>
            <person name="Zhang B."/>
            <person name="Ji P."/>
            <person name="Bell-Sakyi L."/>
            <person name="Cui X.M."/>
            <person name="Yuan T.T."/>
            <person name="Jiang B.G."/>
            <person name="Yang W.F."/>
            <person name="Lam T.T."/>
            <person name="Chang Q.C."/>
            <person name="Ding S.J."/>
            <person name="Wang X.J."/>
            <person name="Zhu J.G."/>
            <person name="Ruan X.D."/>
            <person name="Zhao L."/>
            <person name="Wei J.T."/>
            <person name="Ye R.Z."/>
            <person name="Que T.C."/>
            <person name="Du C.H."/>
            <person name="Zhou Y.H."/>
            <person name="Cheng J.X."/>
            <person name="Dai P.F."/>
            <person name="Guo W.B."/>
            <person name="Han X.H."/>
            <person name="Huang E.J."/>
            <person name="Li L.F."/>
            <person name="Wei W."/>
            <person name="Gao Y.C."/>
            <person name="Liu J.Z."/>
            <person name="Shao H.Z."/>
            <person name="Wang X."/>
            <person name="Wang C.C."/>
            <person name="Yang T.C."/>
            <person name="Huo Q.B."/>
            <person name="Li W."/>
            <person name="Chen H.Y."/>
            <person name="Chen S.E."/>
            <person name="Zhou L.G."/>
            <person name="Ni X.B."/>
            <person name="Tian J.H."/>
            <person name="Sheng Y."/>
            <person name="Liu T."/>
            <person name="Pan Y.S."/>
            <person name="Xia L.Y."/>
            <person name="Li J."/>
            <person name="Zhao F."/>
            <person name="Cao W.C."/>
        </authorList>
    </citation>
    <scope>NUCLEOTIDE SEQUENCE [LARGE SCALE GENOMIC DNA]</scope>
    <source>
        <strain evidence="2">HaeL-2018</strain>
    </source>
</reference>
<dbReference type="VEuPathDB" id="VectorBase:HLOH_049174"/>
<sequence length="794" mass="86770">MTGRHTRFSLLDSEVEDWLSDEIARGNGLRDATVDPLLPATAPTPELCRGGADLPDNRRAAQESYGSHPASDGVRHSESPRDDYLSPAPVGRHHYTQAPLGPRQRYPSRQPKRRAGESRELSSHSCRRAARCRRAERFLRPPAVTTGSNPANMFAKEELRRSSSAPDPAVYEPHASSCAANASFAGAPPKLLRLGPHIASLTAALSRDEPPLPSAAVDVIQALINTVHAQLSTARSYRLAGRDAPATGELEALFCSKSLPLDYERSMVNEFAYLIELASEAKHIQADIFAARRYRPPPPPTQRWSQDANGRVRPHRPCHTSRQQQRTRSDVLERALDPYSYALWARSDGQQGMPLHNYGRGQTAHEEPNSYGRVESSRGPNAHHDTPTLVWEAKGTSQLCADSGLRPRSRIAASSATSAAQRATMPARALLPAQRRKGSTIRETPTAVGVHLVTDGYGYIKWRARQTRNAAGDALHSRGRASGQGSHVTHPRSSRRRDGSSKSAPCASESSRGRSTHLAVPHAHTHRAACQREPPRDGTTSHRIPGNPPSPQPLIPAVAPPYNSGTAIISEEFLGGKSRALRWSKVERPPSALYQLPIPTGVCPRSRHVASSHNTRNRIQHRLVPTIAGSLSVGRSPLNAVKRRLRCGLLNWQTWCLGEEAVTGASQLAAPEHFKSCSSGLVPCGPGLHTVGARPRRDWLFLCPHYHGGRPCGGRCWPCRTNDWLKRPLLSEETSAHLRPRPVIYFCCPGLLFLGCPTSGDYKDALDTRGVVDCACGVVLLRDGRTLMDFADLC</sequence>
<organism evidence="2 3">
    <name type="scientific">Haemaphysalis longicornis</name>
    <name type="common">Bush tick</name>
    <dbReference type="NCBI Taxonomy" id="44386"/>
    <lineage>
        <taxon>Eukaryota</taxon>
        <taxon>Metazoa</taxon>
        <taxon>Ecdysozoa</taxon>
        <taxon>Arthropoda</taxon>
        <taxon>Chelicerata</taxon>
        <taxon>Arachnida</taxon>
        <taxon>Acari</taxon>
        <taxon>Parasitiformes</taxon>
        <taxon>Ixodida</taxon>
        <taxon>Ixodoidea</taxon>
        <taxon>Ixodidae</taxon>
        <taxon>Haemaphysalinae</taxon>
        <taxon>Haemaphysalis</taxon>
    </lineage>
</organism>
<feature type="compositionally biased region" description="Basic and acidic residues" evidence="1">
    <location>
        <begin position="73"/>
        <end position="84"/>
    </location>
</feature>
<dbReference type="AlphaFoldDB" id="A0A9J6GVU2"/>
<feature type="region of interest" description="Disordered" evidence="1">
    <location>
        <begin position="411"/>
        <end position="441"/>
    </location>
</feature>
<feature type="compositionally biased region" description="Low complexity" evidence="1">
    <location>
        <begin position="36"/>
        <end position="45"/>
    </location>
</feature>
<accession>A0A9J6GVU2</accession>
<protein>
    <submittedName>
        <fullName evidence="2">Uncharacterized protein</fullName>
    </submittedName>
</protein>
<keyword evidence="3" id="KW-1185">Reference proteome</keyword>
<evidence type="ECO:0000313" key="2">
    <source>
        <dbReference type="EMBL" id="KAH9378543.1"/>
    </source>
</evidence>
<evidence type="ECO:0000313" key="3">
    <source>
        <dbReference type="Proteomes" id="UP000821853"/>
    </source>
</evidence>
<feature type="compositionally biased region" description="Low complexity" evidence="1">
    <location>
        <begin position="411"/>
        <end position="423"/>
    </location>
</feature>
<comment type="caution">
    <text evidence="2">The sequence shown here is derived from an EMBL/GenBank/DDBJ whole genome shotgun (WGS) entry which is preliminary data.</text>
</comment>
<gene>
    <name evidence="2" type="ORF">HPB48_003353</name>
</gene>
<evidence type="ECO:0000256" key="1">
    <source>
        <dbReference type="SAM" id="MobiDB-lite"/>
    </source>
</evidence>
<feature type="region of interest" description="Disordered" evidence="1">
    <location>
        <begin position="297"/>
        <end position="328"/>
    </location>
</feature>
<proteinExistence type="predicted"/>
<feature type="region of interest" description="Disordered" evidence="1">
    <location>
        <begin position="32"/>
        <end position="128"/>
    </location>
</feature>
<dbReference type="Proteomes" id="UP000821853">
    <property type="component" value="Unassembled WGS sequence"/>
</dbReference>
<feature type="region of interest" description="Disordered" evidence="1">
    <location>
        <begin position="140"/>
        <end position="168"/>
    </location>
</feature>